<keyword evidence="1" id="KW-0812">Transmembrane</keyword>
<dbReference type="Proteomes" id="UP001156215">
    <property type="component" value="Chromosome"/>
</dbReference>
<accession>A0A9E9LVI3</accession>
<dbReference type="InterPro" id="IPR058581">
    <property type="entry name" value="TM_HPP"/>
</dbReference>
<gene>
    <name evidence="3" type="ORF">NB640_10325</name>
</gene>
<dbReference type="Pfam" id="PF04982">
    <property type="entry name" value="TM_HPP"/>
    <property type="match status" value="1"/>
</dbReference>
<organism evidence="3 4">
    <name type="scientific">Oxalobacter vibrioformis</name>
    <dbReference type="NCBI Taxonomy" id="933080"/>
    <lineage>
        <taxon>Bacteria</taxon>
        <taxon>Pseudomonadati</taxon>
        <taxon>Pseudomonadota</taxon>
        <taxon>Betaproteobacteria</taxon>
        <taxon>Burkholderiales</taxon>
        <taxon>Oxalobacteraceae</taxon>
        <taxon>Oxalobacter</taxon>
    </lineage>
</organism>
<dbReference type="EMBL" id="CP098242">
    <property type="protein sequence ID" value="WAW09619.1"/>
    <property type="molecule type" value="Genomic_DNA"/>
</dbReference>
<evidence type="ECO:0000259" key="2">
    <source>
        <dbReference type="Pfam" id="PF04982"/>
    </source>
</evidence>
<feature type="transmembrane region" description="Helical" evidence="1">
    <location>
        <begin position="143"/>
        <end position="166"/>
    </location>
</feature>
<dbReference type="PANTHER" id="PTHR33741">
    <property type="entry name" value="TRANSMEMBRANE PROTEIN DDB_G0269096-RELATED"/>
    <property type="match status" value="1"/>
</dbReference>
<dbReference type="KEGG" id="ovb:NB640_10325"/>
<feature type="domain" description="HPP transmembrane region" evidence="2">
    <location>
        <begin position="17"/>
        <end position="178"/>
    </location>
</feature>
<name>A0A9E9LVI3_9BURK</name>
<dbReference type="RefSeq" id="WP_269308621.1">
    <property type="nucleotide sequence ID" value="NZ_CP098242.1"/>
</dbReference>
<sequence length="182" mass="19590">MKRYFRKMRGTPGKYTRKPLSDIFWAWLGAFAGIYAIWQLNHLMGIQKNDNLFLIGSFGATAVLLYAAPEAPLSQPRNLIGGHVISAFTGVAAIMLFPENQPLAAALAVSVAIALMMATHTTHPPGGATALIAVIGGPSIRELGFGYALSPVLVGVLIMLAIALLVNNLSSAENRHYPRHWL</sequence>
<dbReference type="AlphaFoldDB" id="A0A9E9LVI3"/>
<evidence type="ECO:0000313" key="4">
    <source>
        <dbReference type="Proteomes" id="UP001156215"/>
    </source>
</evidence>
<reference evidence="3" key="1">
    <citation type="journal article" date="2022" name="Front. Microbiol.">
        <title>New perspectives on an old grouping: The genomic and phenotypic variability of Oxalobacter formigenes and the implications for calcium oxalate stone prevention.</title>
        <authorList>
            <person name="Chmiel J.A."/>
            <person name="Carr C."/>
            <person name="Stuivenberg G.A."/>
            <person name="Venema R."/>
            <person name="Chanyi R.M."/>
            <person name="Al K.F."/>
            <person name="Giguere D."/>
            <person name="Say H."/>
            <person name="Akouris P.P."/>
            <person name="Dominguez Romero S.A."/>
            <person name="Kwong A."/>
            <person name="Tai V."/>
            <person name="Koval S.F."/>
            <person name="Razvi H."/>
            <person name="Bjazevic J."/>
            <person name="Burton J.P."/>
        </authorList>
    </citation>
    <scope>NUCLEOTIDE SEQUENCE</scope>
    <source>
        <strain evidence="3">WoOx3</strain>
    </source>
</reference>
<evidence type="ECO:0000313" key="3">
    <source>
        <dbReference type="EMBL" id="WAW09619.1"/>
    </source>
</evidence>
<keyword evidence="1" id="KW-0472">Membrane</keyword>
<keyword evidence="1" id="KW-1133">Transmembrane helix</keyword>
<dbReference type="InterPro" id="IPR007065">
    <property type="entry name" value="HPP"/>
</dbReference>
<keyword evidence="4" id="KW-1185">Reference proteome</keyword>
<feature type="transmembrane region" description="Helical" evidence="1">
    <location>
        <begin position="103"/>
        <end position="122"/>
    </location>
</feature>
<evidence type="ECO:0000256" key="1">
    <source>
        <dbReference type="SAM" id="Phobius"/>
    </source>
</evidence>
<proteinExistence type="predicted"/>
<feature type="transmembrane region" description="Helical" evidence="1">
    <location>
        <begin position="20"/>
        <end position="40"/>
    </location>
</feature>
<feature type="transmembrane region" description="Helical" evidence="1">
    <location>
        <begin position="80"/>
        <end position="97"/>
    </location>
</feature>
<protein>
    <submittedName>
        <fullName evidence="3">HPP family protein</fullName>
    </submittedName>
</protein>
<feature type="transmembrane region" description="Helical" evidence="1">
    <location>
        <begin position="52"/>
        <end position="68"/>
    </location>
</feature>
<dbReference type="PANTHER" id="PTHR33741:SF5">
    <property type="entry name" value="TRANSMEMBRANE PROTEIN DDB_G0269096-RELATED"/>
    <property type="match status" value="1"/>
</dbReference>